<dbReference type="PANTHER" id="PTHR37076">
    <property type="entry name" value="HISTONE-LYSINE N-METHYLTRANSFERASE, H3 LYSINE-79 SPECIFIC-LIKE-RELATED"/>
    <property type="match status" value="1"/>
</dbReference>
<evidence type="ECO:0000313" key="1">
    <source>
        <dbReference type="EMBL" id="CAI0437635.1"/>
    </source>
</evidence>
<name>A0AAV0LU46_9ROSI</name>
<dbReference type="PANTHER" id="PTHR37076:SF4">
    <property type="entry name" value="HISTONE-LYSINE N-METHYLTRANSFERASE, H3 LYSINE-79 SPECIFIC-LIKE"/>
    <property type="match status" value="1"/>
</dbReference>
<sequence length="175" mass="20251">MLKTGRRYFFRLSRSTKLWKLMAAFADGLGINVNDRCCWNRGIGVVMMPPKRKKWTEAEEKTLIAKYGEMVSDGTLAKMKTREKKFRPIALFVNSVHHARDPIAHPWQWTWKDVSTKVQNMRHQYLLVKQKVVRKPEFSMAVDGAEAGGDGVGEYSEGDEFDWVEGLTHWSNFLL</sequence>
<dbReference type="Proteomes" id="UP001154282">
    <property type="component" value="Unassembled WGS sequence"/>
</dbReference>
<gene>
    <name evidence="1" type="ORF">LITE_LOCUS25532</name>
</gene>
<dbReference type="EMBL" id="CAMGYJ010000006">
    <property type="protein sequence ID" value="CAI0437635.1"/>
    <property type="molecule type" value="Genomic_DNA"/>
</dbReference>
<dbReference type="AlphaFoldDB" id="A0AAV0LU46"/>
<proteinExistence type="predicted"/>
<comment type="caution">
    <text evidence="1">The sequence shown here is derived from an EMBL/GenBank/DDBJ whole genome shotgun (WGS) entry which is preliminary data.</text>
</comment>
<reference evidence="1" key="1">
    <citation type="submission" date="2022-08" db="EMBL/GenBank/DDBJ databases">
        <authorList>
            <person name="Gutierrez-Valencia J."/>
        </authorList>
    </citation>
    <scope>NUCLEOTIDE SEQUENCE</scope>
</reference>
<accession>A0AAV0LU46</accession>
<protein>
    <submittedName>
        <fullName evidence="1">Uncharacterized protein</fullName>
    </submittedName>
</protein>
<organism evidence="1 2">
    <name type="scientific">Linum tenue</name>
    <dbReference type="NCBI Taxonomy" id="586396"/>
    <lineage>
        <taxon>Eukaryota</taxon>
        <taxon>Viridiplantae</taxon>
        <taxon>Streptophyta</taxon>
        <taxon>Embryophyta</taxon>
        <taxon>Tracheophyta</taxon>
        <taxon>Spermatophyta</taxon>
        <taxon>Magnoliopsida</taxon>
        <taxon>eudicotyledons</taxon>
        <taxon>Gunneridae</taxon>
        <taxon>Pentapetalae</taxon>
        <taxon>rosids</taxon>
        <taxon>fabids</taxon>
        <taxon>Malpighiales</taxon>
        <taxon>Linaceae</taxon>
        <taxon>Linum</taxon>
    </lineage>
</organism>
<keyword evidence="2" id="KW-1185">Reference proteome</keyword>
<evidence type="ECO:0000313" key="2">
    <source>
        <dbReference type="Proteomes" id="UP001154282"/>
    </source>
</evidence>